<keyword evidence="7" id="KW-0456">Lyase</keyword>
<dbReference type="InterPro" id="IPR003738">
    <property type="entry name" value="SRAP"/>
</dbReference>
<dbReference type="InterPro" id="IPR036590">
    <property type="entry name" value="SRAP-like"/>
</dbReference>
<evidence type="ECO:0000313" key="9">
    <source>
        <dbReference type="EMBL" id="MCA9380909.1"/>
    </source>
</evidence>
<dbReference type="GO" id="GO:0106300">
    <property type="term" value="P:protein-DNA covalent cross-linking repair"/>
    <property type="evidence" value="ECO:0007669"/>
    <property type="project" value="InterPro"/>
</dbReference>
<evidence type="ECO:0000256" key="3">
    <source>
        <dbReference type="ARBA" id="ARBA00022763"/>
    </source>
</evidence>
<reference evidence="9" key="2">
    <citation type="journal article" date="2021" name="Microbiome">
        <title>Successional dynamics and alternative stable states in a saline activated sludge microbial community over 9 years.</title>
        <authorList>
            <person name="Wang Y."/>
            <person name="Ye J."/>
            <person name="Ju F."/>
            <person name="Liu L."/>
            <person name="Boyd J.A."/>
            <person name="Deng Y."/>
            <person name="Parks D.H."/>
            <person name="Jiang X."/>
            <person name="Yin X."/>
            <person name="Woodcroft B.J."/>
            <person name="Tyson G.W."/>
            <person name="Hugenholtz P."/>
            <person name="Polz M.F."/>
            <person name="Zhang T."/>
        </authorList>
    </citation>
    <scope>NUCLEOTIDE SEQUENCE</scope>
    <source>
        <strain evidence="9">HKST-UBA13</strain>
    </source>
</reference>
<keyword evidence="4 8" id="KW-0378">Hydrolase</keyword>
<evidence type="ECO:0000256" key="7">
    <source>
        <dbReference type="ARBA" id="ARBA00023239"/>
    </source>
</evidence>
<protein>
    <recommendedName>
        <fullName evidence="8">Abasic site processing protein</fullName>
        <ecNumber evidence="8">3.4.-.-</ecNumber>
    </recommendedName>
</protein>
<dbReference type="Gene3D" id="3.90.1680.10">
    <property type="entry name" value="SOS response associated peptidase-like"/>
    <property type="match status" value="1"/>
</dbReference>
<evidence type="ECO:0000256" key="1">
    <source>
        <dbReference type="ARBA" id="ARBA00008136"/>
    </source>
</evidence>
<dbReference type="GO" id="GO:0008233">
    <property type="term" value="F:peptidase activity"/>
    <property type="evidence" value="ECO:0007669"/>
    <property type="project" value="UniProtKB-KW"/>
</dbReference>
<keyword evidence="6" id="KW-0238">DNA-binding</keyword>
<reference evidence="9" key="1">
    <citation type="submission" date="2020-04" db="EMBL/GenBank/DDBJ databases">
        <authorList>
            <person name="Zhang T."/>
        </authorList>
    </citation>
    <scope>NUCLEOTIDE SEQUENCE</scope>
    <source>
        <strain evidence="9">HKST-UBA13</strain>
    </source>
</reference>
<dbReference type="PANTHER" id="PTHR13604:SF0">
    <property type="entry name" value="ABASIC SITE PROCESSING PROTEIN HMCES"/>
    <property type="match status" value="1"/>
</dbReference>
<evidence type="ECO:0000256" key="5">
    <source>
        <dbReference type="ARBA" id="ARBA00023124"/>
    </source>
</evidence>
<organism evidence="9 10">
    <name type="scientific">Candidatus Dojkabacteria bacterium</name>
    <dbReference type="NCBI Taxonomy" id="2099670"/>
    <lineage>
        <taxon>Bacteria</taxon>
        <taxon>Candidatus Dojkabacteria</taxon>
    </lineage>
</organism>
<sequence length="239" mass="27822">MCYETALTKKPKQIEKQFSVNFAIEREFEPYYHRTGFTHPNLQIIKIDEPNKVYPATWGLIPEWGLNNIEGFRKKYNTLNAKMETLLTSGTYKHSARENRCLIIADGFFEPHKEGKVSIPNFCYIPSKSYEDGRDLFAFAGVYSELDSDLFTCSIITTEANDFFAEVHNVKKRMPLVLDEHYFDDWFDDLNDSQINEIMATGFINKEFKAHPVSRDLYKRGINTNNESIIKPIENNSLF</sequence>
<dbReference type="Pfam" id="PF02586">
    <property type="entry name" value="SRAP"/>
    <property type="match status" value="1"/>
</dbReference>
<evidence type="ECO:0000256" key="8">
    <source>
        <dbReference type="RuleBase" id="RU364100"/>
    </source>
</evidence>
<evidence type="ECO:0000313" key="10">
    <source>
        <dbReference type="Proteomes" id="UP000775877"/>
    </source>
</evidence>
<dbReference type="PANTHER" id="PTHR13604">
    <property type="entry name" value="DC12-RELATED"/>
    <property type="match status" value="1"/>
</dbReference>
<evidence type="ECO:0000256" key="2">
    <source>
        <dbReference type="ARBA" id="ARBA00022670"/>
    </source>
</evidence>
<keyword evidence="5" id="KW-0190">Covalent protein-DNA linkage</keyword>
<accession>A0A955IA96</accession>
<keyword evidence="2 8" id="KW-0645">Protease</keyword>
<comment type="caution">
    <text evidence="9">The sequence shown here is derived from an EMBL/GenBank/DDBJ whole genome shotgun (WGS) entry which is preliminary data.</text>
</comment>
<dbReference type="EMBL" id="JAGQLJ010000028">
    <property type="protein sequence ID" value="MCA9380909.1"/>
    <property type="molecule type" value="Genomic_DNA"/>
</dbReference>
<evidence type="ECO:0000256" key="6">
    <source>
        <dbReference type="ARBA" id="ARBA00023125"/>
    </source>
</evidence>
<gene>
    <name evidence="9" type="ORF">KC678_01455</name>
</gene>
<name>A0A955IA96_9BACT</name>
<dbReference type="AlphaFoldDB" id="A0A955IA96"/>
<dbReference type="Proteomes" id="UP000775877">
    <property type="component" value="Unassembled WGS sequence"/>
</dbReference>
<evidence type="ECO:0000256" key="4">
    <source>
        <dbReference type="ARBA" id="ARBA00022801"/>
    </source>
</evidence>
<dbReference type="EC" id="3.4.-.-" evidence="8"/>
<comment type="similarity">
    <text evidence="1 8">Belongs to the SOS response-associated peptidase family.</text>
</comment>
<dbReference type="SUPFAM" id="SSF143081">
    <property type="entry name" value="BB1717-like"/>
    <property type="match status" value="1"/>
</dbReference>
<keyword evidence="3" id="KW-0227">DNA damage</keyword>
<dbReference type="GO" id="GO:0016829">
    <property type="term" value="F:lyase activity"/>
    <property type="evidence" value="ECO:0007669"/>
    <property type="project" value="UniProtKB-KW"/>
</dbReference>
<dbReference type="GO" id="GO:0006508">
    <property type="term" value="P:proteolysis"/>
    <property type="evidence" value="ECO:0007669"/>
    <property type="project" value="UniProtKB-KW"/>
</dbReference>
<proteinExistence type="inferred from homology"/>
<dbReference type="GO" id="GO:0003697">
    <property type="term" value="F:single-stranded DNA binding"/>
    <property type="evidence" value="ECO:0007669"/>
    <property type="project" value="InterPro"/>
</dbReference>